<evidence type="ECO:0000313" key="5">
    <source>
        <dbReference type="Proteomes" id="UP001107960"/>
    </source>
</evidence>
<protein>
    <recommendedName>
        <fullName evidence="6">DUF3592 domain-containing protein</fullName>
    </recommendedName>
</protein>
<dbReference type="Proteomes" id="UP001107960">
    <property type="component" value="Unassembled WGS sequence"/>
</dbReference>
<feature type="transmembrane region" description="Helical" evidence="1">
    <location>
        <begin position="40"/>
        <end position="65"/>
    </location>
</feature>
<evidence type="ECO:0008006" key="6">
    <source>
        <dbReference type="Google" id="ProtNLM"/>
    </source>
</evidence>
<dbReference type="EMBL" id="JAJJML010000001">
    <property type="protein sequence ID" value="MCC9034536.1"/>
    <property type="molecule type" value="Genomic_DNA"/>
</dbReference>
<evidence type="ECO:0000256" key="1">
    <source>
        <dbReference type="SAM" id="Phobius"/>
    </source>
</evidence>
<name>A0A9Q3YR14_9FLAO</name>
<dbReference type="AlphaFoldDB" id="A0A9Q3YR14"/>
<keyword evidence="1" id="KW-1133">Transmembrane helix</keyword>
<sequence>MTSLGYLLIVIIVCSLFIAYHISLKIFRKTDNQGKMLEKVFIIIFTSLILCILNSLTFITSYSYFWEKAYRTITENKYEAIVVGYQQEISSSKSSFNNTYLPNKKIIYFPKVRYTNSEGKEVTKKLDITSDKPLKMGEKVKITDNTEVSNANTLQLDWFVFLGGSLLTGVAAFFSYLVSSYISCYKMKKRVINSCYYGFSLMLFNILCIIIINLN</sequence>
<keyword evidence="4" id="KW-1185">Reference proteome</keyword>
<evidence type="ECO:0000313" key="4">
    <source>
        <dbReference type="Proteomes" id="UP000603715"/>
    </source>
</evidence>
<gene>
    <name evidence="2" type="ORF">IEW27_02485</name>
    <name evidence="3" type="ORF">LNP80_09785</name>
</gene>
<feature type="transmembrane region" description="Helical" evidence="1">
    <location>
        <begin position="194"/>
        <end position="214"/>
    </location>
</feature>
<reference evidence="3" key="1">
    <citation type="submission" date="2021-11" db="EMBL/GenBank/DDBJ databases">
        <title>Description of novel Chryseobacterium species.</title>
        <authorList>
            <person name="Saticioglu I.B."/>
            <person name="Ay H."/>
            <person name="Altun S."/>
            <person name="Duman M."/>
        </authorList>
    </citation>
    <scope>NUCLEOTIDE SEQUENCE</scope>
    <source>
        <strain evidence="3">C-39</strain>
    </source>
</reference>
<dbReference type="EMBL" id="JACXXP010000002">
    <property type="protein sequence ID" value="MBD3903463.1"/>
    <property type="molecule type" value="Genomic_DNA"/>
</dbReference>
<organism evidence="3 5">
    <name type="scientific">Chryseobacterium muglaense</name>
    <dbReference type="NCBI Taxonomy" id="2893752"/>
    <lineage>
        <taxon>Bacteria</taxon>
        <taxon>Pseudomonadati</taxon>
        <taxon>Bacteroidota</taxon>
        <taxon>Flavobacteriia</taxon>
        <taxon>Flavobacteriales</taxon>
        <taxon>Weeksellaceae</taxon>
        <taxon>Chryseobacterium group</taxon>
        <taxon>Chryseobacterium</taxon>
    </lineage>
</organism>
<evidence type="ECO:0000313" key="2">
    <source>
        <dbReference type="EMBL" id="MBD3903463.1"/>
    </source>
</evidence>
<feature type="transmembrane region" description="Helical" evidence="1">
    <location>
        <begin position="6"/>
        <end position="28"/>
    </location>
</feature>
<proteinExistence type="predicted"/>
<keyword evidence="1" id="KW-0812">Transmembrane</keyword>
<feature type="transmembrane region" description="Helical" evidence="1">
    <location>
        <begin position="158"/>
        <end position="182"/>
    </location>
</feature>
<dbReference type="Proteomes" id="UP000603715">
    <property type="component" value="Unassembled WGS sequence"/>
</dbReference>
<keyword evidence="1" id="KW-0472">Membrane</keyword>
<reference evidence="4" key="2">
    <citation type="submission" date="2023-07" db="EMBL/GenBank/DDBJ databases">
        <title>Description of novel Chryseobacterium sp. strain C-2.</title>
        <authorList>
            <person name="Saticioglu I.B."/>
        </authorList>
    </citation>
    <scope>NUCLEOTIDE SEQUENCE [LARGE SCALE GENOMIC DNA]</scope>
    <source>
        <strain evidence="4">C-2</strain>
    </source>
</reference>
<accession>A0A9Q3YR14</accession>
<reference evidence="2" key="3">
    <citation type="submission" date="2024-05" db="EMBL/GenBank/DDBJ databases">
        <title>Description of novel Chryseobacterium sp. strain C-2.</title>
        <authorList>
            <person name="Saticioglu I.B."/>
        </authorList>
    </citation>
    <scope>NUCLEOTIDE SEQUENCE</scope>
    <source>
        <strain evidence="2">C-2</strain>
    </source>
</reference>
<dbReference type="RefSeq" id="WP_191178104.1">
    <property type="nucleotide sequence ID" value="NZ_JACXXP010000002.1"/>
</dbReference>
<evidence type="ECO:0000313" key="3">
    <source>
        <dbReference type="EMBL" id="MCC9034536.1"/>
    </source>
</evidence>
<comment type="caution">
    <text evidence="3">The sequence shown here is derived from an EMBL/GenBank/DDBJ whole genome shotgun (WGS) entry which is preliminary data.</text>
</comment>